<evidence type="ECO:0000313" key="2">
    <source>
        <dbReference type="EMBL" id="JAD45694.1"/>
    </source>
</evidence>
<keyword evidence="1" id="KW-0812">Transmembrane</keyword>
<sequence>MHLILSAYFLMAKDFQSAKQDFLFLINFVQGVSGILIMKEMSTRVRA</sequence>
<protein>
    <submittedName>
        <fullName evidence="2">Uncharacterized protein</fullName>
    </submittedName>
</protein>
<name>A0A0A9A222_ARUDO</name>
<accession>A0A0A9A222</accession>
<dbReference type="EMBL" id="GBRH01252201">
    <property type="protein sequence ID" value="JAD45694.1"/>
    <property type="molecule type" value="Transcribed_RNA"/>
</dbReference>
<dbReference type="AlphaFoldDB" id="A0A0A9A222"/>
<reference evidence="2" key="2">
    <citation type="journal article" date="2015" name="Data Brief">
        <title>Shoot transcriptome of the giant reed, Arundo donax.</title>
        <authorList>
            <person name="Barrero R.A."/>
            <person name="Guerrero F.D."/>
            <person name="Moolhuijzen P."/>
            <person name="Goolsby J.A."/>
            <person name="Tidwell J."/>
            <person name="Bellgard S.E."/>
            <person name="Bellgard M.I."/>
        </authorList>
    </citation>
    <scope>NUCLEOTIDE SEQUENCE</scope>
    <source>
        <tissue evidence="2">Shoot tissue taken approximately 20 cm above the soil surface</tissue>
    </source>
</reference>
<keyword evidence="1" id="KW-0472">Membrane</keyword>
<reference evidence="2" key="1">
    <citation type="submission" date="2014-09" db="EMBL/GenBank/DDBJ databases">
        <authorList>
            <person name="Magalhaes I.L.F."/>
            <person name="Oliveira U."/>
            <person name="Santos F.R."/>
            <person name="Vidigal T.H.D.A."/>
            <person name="Brescovit A.D."/>
            <person name="Santos A.J."/>
        </authorList>
    </citation>
    <scope>NUCLEOTIDE SEQUENCE</scope>
    <source>
        <tissue evidence="2">Shoot tissue taken approximately 20 cm above the soil surface</tissue>
    </source>
</reference>
<keyword evidence="1" id="KW-1133">Transmembrane helix</keyword>
<organism evidence="2">
    <name type="scientific">Arundo donax</name>
    <name type="common">Giant reed</name>
    <name type="synonym">Donax arundinaceus</name>
    <dbReference type="NCBI Taxonomy" id="35708"/>
    <lineage>
        <taxon>Eukaryota</taxon>
        <taxon>Viridiplantae</taxon>
        <taxon>Streptophyta</taxon>
        <taxon>Embryophyta</taxon>
        <taxon>Tracheophyta</taxon>
        <taxon>Spermatophyta</taxon>
        <taxon>Magnoliopsida</taxon>
        <taxon>Liliopsida</taxon>
        <taxon>Poales</taxon>
        <taxon>Poaceae</taxon>
        <taxon>PACMAD clade</taxon>
        <taxon>Arundinoideae</taxon>
        <taxon>Arundineae</taxon>
        <taxon>Arundo</taxon>
    </lineage>
</organism>
<feature type="transmembrane region" description="Helical" evidence="1">
    <location>
        <begin position="20"/>
        <end position="38"/>
    </location>
</feature>
<proteinExistence type="predicted"/>
<evidence type="ECO:0000256" key="1">
    <source>
        <dbReference type="SAM" id="Phobius"/>
    </source>
</evidence>